<dbReference type="Proteomes" id="UP000647339">
    <property type="component" value="Unassembled WGS sequence"/>
</dbReference>
<evidence type="ECO:0000256" key="3">
    <source>
        <dbReference type="ARBA" id="ARBA00023295"/>
    </source>
</evidence>
<evidence type="ECO:0000256" key="2">
    <source>
        <dbReference type="ARBA" id="ARBA00022801"/>
    </source>
</evidence>
<evidence type="ECO:0000313" key="8">
    <source>
        <dbReference type="Proteomes" id="UP000647339"/>
    </source>
</evidence>
<proteinExistence type="inferred from homology"/>
<feature type="domain" description="BACON" evidence="6">
    <location>
        <begin position="40"/>
        <end position="95"/>
    </location>
</feature>
<protein>
    <submittedName>
        <fullName evidence="7">Cellulase</fullName>
    </submittedName>
</protein>
<accession>A0ABQ1UWJ1</accession>
<dbReference type="CDD" id="cd14948">
    <property type="entry name" value="BACON"/>
    <property type="match status" value="1"/>
</dbReference>
<dbReference type="Pfam" id="PF13004">
    <property type="entry name" value="BACON"/>
    <property type="match status" value="1"/>
</dbReference>
<dbReference type="InterPro" id="IPR050386">
    <property type="entry name" value="Glycosyl_hydrolase_5"/>
</dbReference>
<organism evidence="7 8">
    <name type="scientific">Echinicola rosea</name>
    <dbReference type="NCBI Taxonomy" id="1807691"/>
    <lineage>
        <taxon>Bacteria</taxon>
        <taxon>Pseudomonadati</taxon>
        <taxon>Bacteroidota</taxon>
        <taxon>Cytophagia</taxon>
        <taxon>Cytophagales</taxon>
        <taxon>Cyclobacteriaceae</taxon>
        <taxon>Echinicola</taxon>
    </lineage>
</organism>
<keyword evidence="1" id="KW-0732">Signal</keyword>
<dbReference type="Gene3D" id="2.60.40.10">
    <property type="entry name" value="Immunoglobulins"/>
    <property type="match status" value="1"/>
</dbReference>
<dbReference type="PANTHER" id="PTHR31297">
    <property type="entry name" value="GLUCAN ENDO-1,6-BETA-GLUCOSIDASE B"/>
    <property type="match status" value="1"/>
</dbReference>
<evidence type="ECO:0000259" key="6">
    <source>
        <dbReference type="Pfam" id="PF13004"/>
    </source>
</evidence>
<evidence type="ECO:0000256" key="1">
    <source>
        <dbReference type="ARBA" id="ARBA00022729"/>
    </source>
</evidence>
<evidence type="ECO:0000256" key="4">
    <source>
        <dbReference type="RuleBase" id="RU361153"/>
    </source>
</evidence>
<comment type="caution">
    <text evidence="7">The sequence shown here is derived from an EMBL/GenBank/DDBJ whole genome shotgun (WGS) entry which is preliminary data.</text>
</comment>
<feature type="domain" description="Glycoside hydrolase family 5" evidence="5">
    <location>
        <begin position="135"/>
        <end position="427"/>
    </location>
</feature>
<reference evidence="8" key="1">
    <citation type="journal article" date="2019" name="Int. J. Syst. Evol. Microbiol.">
        <title>The Global Catalogue of Microorganisms (GCM) 10K type strain sequencing project: providing services to taxonomists for standard genome sequencing and annotation.</title>
        <authorList>
            <consortium name="The Broad Institute Genomics Platform"/>
            <consortium name="The Broad Institute Genome Sequencing Center for Infectious Disease"/>
            <person name="Wu L."/>
            <person name="Ma J."/>
        </authorList>
    </citation>
    <scope>NUCLEOTIDE SEQUENCE [LARGE SCALE GENOMIC DNA]</scope>
    <source>
        <strain evidence="8">CGMCC 1.15407</strain>
    </source>
</reference>
<dbReference type="PANTHER" id="PTHR31297:SF17">
    <property type="entry name" value="ENDOGLUCANASE"/>
    <property type="match status" value="1"/>
</dbReference>
<keyword evidence="8" id="KW-1185">Reference proteome</keyword>
<dbReference type="SUPFAM" id="SSF51445">
    <property type="entry name" value="(Trans)glycosidases"/>
    <property type="match status" value="1"/>
</dbReference>
<dbReference type="InterPro" id="IPR024361">
    <property type="entry name" value="BACON"/>
</dbReference>
<keyword evidence="3 4" id="KW-0326">Glycosidase</keyword>
<comment type="similarity">
    <text evidence="4">Belongs to the glycosyl hydrolase 5 (cellulase A) family.</text>
</comment>
<evidence type="ECO:0000313" key="7">
    <source>
        <dbReference type="EMBL" id="GGF28601.1"/>
    </source>
</evidence>
<dbReference type="Pfam" id="PF00150">
    <property type="entry name" value="Cellulase"/>
    <property type="match status" value="1"/>
</dbReference>
<dbReference type="Gene3D" id="3.20.20.80">
    <property type="entry name" value="Glycosidases"/>
    <property type="match status" value="1"/>
</dbReference>
<dbReference type="InterPro" id="IPR017853">
    <property type="entry name" value="GH"/>
</dbReference>
<gene>
    <name evidence="7" type="ORF">GCM10011339_16010</name>
</gene>
<dbReference type="InterPro" id="IPR013783">
    <property type="entry name" value="Ig-like_fold"/>
</dbReference>
<dbReference type="InterPro" id="IPR001547">
    <property type="entry name" value="Glyco_hydro_5"/>
</dbReference>
<name>A0ABQ1UWJ1_9BACT</name>
<keyword evidence="2 4" id="KW-0378">Hydrolase</keyword>
<dbReference type="EMBL" id="BMIU01000006">
    <property type="protein sequence ID" value="GGF28601.1"/>
    <property type="molecule type" value="Genomic_DNA"/>
</dbReference>
<evidence type="ECO:0000259" key="5">
    <source>
        <dbReference type="Pfam" id="PF00150"/>
    </source>
</evidence>
<sequence length="457" mass="50974">MGWACKSAEEEPAKLHISSMEIVWDEEGGEREVSITSNGPWTIAVSDDWLSVTPLSGQGSQCLSITVLANTSSEGREAAITLRAGSLHRTIKAKQLAGESFPAYYIPADQTDMRQISSLELAGEMGVGWNLGNSLEAIGGETAWGNPVVTKQLIDAVKTAGFTAVRIPVAWSKFTDESNFTIDPLWKERVEEVVNYVLDSDMYAIINIHWDGGWMQPTYAAEAAVNARLEAMWIQIALHFRDYDDHLLFAGTNEVMVEGDYGTPKPEYTEVQNGYNQTFVDAIRSTGGRNAHRHLIVQSFNTNIDHAVEFMEMPEDMIADRLMMEVHYYDPFEFALDADSPVSQWGNIADDPTKTAGWGGEAHAVGQFQKMKTHFVDKGIPVIVGEYGAISKTNLEDHSIYRAYYLEKITQTMLDQSLVPFYWDNGHTGNHGFGLFNRKNGHQAYPNLIENLLPNIY</sequence>